<name>A0A139BQS1_9PROT</name>
<dbReference type="Gene3D" id="1.10.10.370">
    <property type="entry name" value="DsrC-like protein, C-terminal domain"/>
    <property type="match status" value="1"/>
</dbReference>
<dbReference type="Gene3D" id="3.30.1420.10">
    <property type="match status" value="1"/>
</dbReference>
<evidence type="ECO:0000313" key="5">
    <source>
        <dbReference type="Proteomes" id="UP000070578"/>
    </source>
</evidence>
<dbReference type="InterPro" id="IPR025526">
    <property type="entry name" value="DsrC-like_dom_sf"/>
</dbReference>
<dbReference type="NCBIfam" id="TIGR03342">
    <property type="entry name" value="dsrC_tusE_dsvC"/>
    <property type="match status" value="1"/>
</dbReference>
<evidence type="ECO:0000256" key="1">
    <source>
        <dbReference type="ARBA" id="ARBA00004496"/>
    </source>
</evidence>
<comment type="caution">
    <text evidence="4">The sequence shown here is derived from an EMBL/GenBank/DDBJ whole genome shotgun (WGS) entry which is preliminary data.</text>
</comment>
<gene>
    <name evidence="4" type="ORF">AWT59_2550</name>
</gene>
<dbReference type="InterPro" id="IPR043163">
    <property type="entry name" value="DsrC-like_N"/>
</dbReference>
<dbReference type="GO" id="GO:0002143">
    <property type="term" value="P:tRNA wobble position uridine thiolation"/>
    <property type="evidence" value="ECO:0007669"/>
    <property type="project" value="TreeGrafter"/>
</dbReference>
<dbReference type="PIRSF" id="PIRSF006223">
    <property type="entry name" value="DsrC_TusE"/>
    <property type="match status" value="1"/>
</dbReference>
<dbReference type="Proteomes" id="UP000070578">
    <property type="component" value="Unassembled WGS sequence"/>
</dbReference>
<dbReference type="EMBL" id="LSLI01000082">
    <property type="protein sequence ID" value="KXS31319.1"/>
    <property type="molecule type" value="Genomic_DNA"/>
</dbReference>
<sequence length="104" mass="12153">MKLPDIDDEGYLIDPLTWTEEIAREFASQESIQLTPDHWDAINFMRKWYDESQVAPDVRHVTKHLAERLGPESRNIIFELFPYGYVKQACKIAGMKRPRGWSTG</sequence>
<evidence type="ECO:0000313" key="4">
    <source>
        <dbReference type="EMBL" id="KXS31319.1"/>
    </source>
</evidence>
<accession>A0A139BQS1</accession>
<dbReference type="PANTHER" id="PTHR37010:SF1">
    <property type="entry name" value="SULFURTRANSFERASE TUSE"/>
    <property type="match status" value="1"/>
</dbReference>
<protein>
    <submittedName>
        <fullName evidence="4">Sulfur relay protein, TusE/DsrC/DsvC family</fullName>
    </submittedName>
</protein>
<proteinExistence type="inferred from homology"/>
<evidence type="ECO:0000256" key="2">
    <source>
        <dbReference type="ARBA" id="ARBA00005718"/>
    </source>
</evidence>
<dbReference type="AlphaFoldDB" id="A0A139BQS1"/>
<dbReference type="Pfam" id="PF04358">
    <property type="entry name" value="DsrC"/>
    <property type="match status" value="1"/>
</dbReference>
<reference evidence="4 5" key="1">
    <citation type="submission" date="2016-02" db="EMBL/GenBank/DDBJ databases">
        <authorList>
            <person name="Wen L."/>
            <person name="He K."/>
            <person name="Yang H."/>
        </authorList>
    </citation>
    <scope>NUCLEOTIDE SEQUENCE [LARGE SCALE GENOMIC DNA]</scope>
    <source>
        <strain evidence="4">ShG14-8</strain>
    </source>
</reference>
<keyword evidence="3" id="KW-0963">Cytoplasm</keyword>
<dbReference type="InterPro" id="IPR007453">
    <property type="entry name" value="DsrC/TusE"/>
</dbReference>
<dbReference type="PANTHER" id="PTHR37010">
    <property type="entry name" value="SULFURTRANSFERASE TUSE"/>
    <property type="match status" value="1"/>
</dbReference>
<dbReference type="PATRIC" id="fig|1796491.3.peg.2779"/>
<dbReference type="GO" id="GO:0097163">
    <property type="term" value="F:sulfur carrier activity"/>
    <property type="evidence" value="ECO:0007669"/>
    <property type="project" value="TreeGrafter"/>
</dbReference>
<comment type="subcellular location">
    <subcellularLocation>
        <location evidence="1">Cytoplasm</location>
    </subcellularLocation>
</comment>
<organism evidence="4 5">
    <name type="scientific">Candidatus Gallionella acididurans</name>
    <dbReference type="NCBI Taxonomy" id="1796491"/>
    <lineage>
        <taxon>Bacteria</taxon>
        <taxon>Pseudomonadati</taxon>
        <taxon>Pseudomonadota</taxon>
        <taxon>Betaproteobacteria</taxon>
        <taxon>Nitrosomonadales</taxon>
        <taxon>Gallionellaceae</taxon>
        <taxon>Gallionella</taxon>
    </lineage>
</organism>
<evidence type="ECO:0000256" key="3">
    <source>
        <dbReference type="ARBA" id="ARBA00022490"/>
    </source>
</evidence>
<dbReference type="InterPro" id="IPR042072">
    <property type="entry name" value="DsrC-like_C"/>
</dbReference>
<dbReference type="SUPFAM" id="SSF69721">
    <property type="entry name" value="DsrC, the gamma subunit of dissimilatory sulfite reductase"/>
    <property type="match status" value="1"/>
</dbReference>
<comment type="similarity">
    <text evidence="2">Belongs to the DsrC/TusE family.</text>
</comment>
<reference evidence="4 5" key="2">
    <citation type="submission" date="2016-03" db="EMBL/GenBank/DDBJ databases">
        <title>New uncultured bacterium of the family Gallionellaceae from acid mine drainage: description and reconstruction of genome based on metagenomic analysis of microbial community.</title>
        <authorList>
            <person name="Kadnikov V."/>
            <person name="Ivasenko D."/>
            <person name="Beletsky A."/>
            <person name="Mardanov A."/>
            <person name="Danilova E."/>
            <person name="Pimenov N."/>
            <person name="Karnachuk O."/>
            <person name="Ravin N."/>
        </authorList>
    </citation>
    <scope>NUCLEOTIDE SEQUENCE [LARGE SCALE GENOMIC DNA]</scope>
    <source>
        <strain evidence="4">ShG14-8</strain>
    </source>
</reference>
<dbReference type="GO" id="GO:0005737">
    <property type="term" value="C:cytoplasm"/>
    <property type="evidence" value="ECO:0007669"/>
    <property type="project" value="UniProtKB-SubCell"/>
</dbReference>